<evidence type="ECO:0000313" key="3">
    <source>
        <dbReference type="Proteomes" id="UP001168821"/>
    </source>
</evidence>
<evidence type="ECO:0000256" key="1">
    <source>
        <dbReference type="SAM" id="MobiDB-lite"/>
    </source>
</evidence>
<feature type="compositionally biased region" description="Basic and acidic residues" evidence="1">
    <location>
        <begin position="98"/>
        <end position="108"/>
    </location>
</feature>
<gene>
    <name evidence="2" type="ORF">Zmor_009264</name>
</gene>
<accession>A0AA38IG83</accession>
<dbReference type="Proteomes" id="UP001168821">
    <property type="component" value="Unassembled WGS sequence"/>
</dbReference>
<dbReference type="EMBL" id="JALNTZ010000003">
    <property type="protein sequence ID" value="KAJ3657463.1"/>
    <property type="molecule type" value="Genomic_DNA"/>
</dbReference>
<feature type="region of interest" description="Disordered" evidence="1">
    <location>
        <begin position="83"/>
        <end position="118"/>
    </location>
</feature>
<comment type="caution">
    <text evidence="2">The sequence shown here is derived from an EMBL/GenBank/DDBJ whole genome shotgun (WGS) entry which is preliminary data.</text>
</comment>
<organism evidence="2 3">
    <name type="scientific">Zophobas morio</name>
    <dbReference type="NCBI Taxonomy" id="2755281"/>
    <lineage>
        <taxon>Eukaryota</taxon>
        <taxon>Metazoa</taxon>
        <taxon>Ecdysozoa</taxon>
        <taxon>Arthropoda</taxon>
        <taxon>Hexapoda</taxon>
        <taxon>Insecta</taxon>
        <taxon>Pterygota</taxon>
        <taxon>Neoptera</taxon>
        <taxon>Endopterygota</taxon>
        <taxon>Coleoptera</taxon>
        <taxon>Polyphaga</taxon>
        <taxon>Cucujiformia</taxon>
        <taxon>Tenebrionidae</taxon>
        <taxon>Zophobas</taxon>
    </lineage>
</organism>
<evidence type="ECO:0000313" key="2">
    <source>
        <dbReference type="EMBL" id="KAJ3657463.1"/>
    </source>
</evidence>
<feature type="compositionally biased region" description="Basic residues" evidence="1">
    <location>
        <begin position="109"/>
        <end position="118"/>
    </location>
</feature>
<name>A0AA38IG83_9CUCU</name>
<proteinExistence type="predicted"/>
<keyword evidence="3" id="KW-1185">Reference proteome</keyword>
<dbReference type="AlphaFoldDB" id="A0AA38IG83"/>
<sequence>MFAKQNTQPLLGFYLLSRWLSSDRRFRRPSRVAASLCPYTARTAASAPPPVQNINRGKYQTCTISIYERAMPVLRNFLRGTPGPTWDSYADDTWNGRGRREPTGERGGRGRRKKGARI</sequence>
<reference evidence="2" key="1">
    <citation type="journal article" date="2023" name="G3 (Bethesda)">
        <title>Whole genome assemblies of Zophobas morio and Tenebrio molitor.</title>
        <authorList>
            <person name="Kaur S."/>
            <person name="Stinson S.A."/>
            <person name="diCenzo G.C."/>
        </authorList>
    </citation>
    <scope>NUCLEOTIDE SEQUENCE</scope>
    <source>
        <strain evidence="2">QUZm001</strain>
    </source>
</reference>
<protein>
    <submittedName>
        <fullName evidence="2">Uncharacterized protein</fullName>
    </submittedName>
</protein>